<dbReference type="OrthoDB" id="196131at2759"/>
<dbReference type="InterPro" id="IPR014001">
    <property type="entry name" value="Helicase_ATP-bd"/>
</dbReference>
<evidence type="ECO:0000256" key="3">
    <source>
        <dbReference type="ARBA" id="ARBA00022801"/>
    </source>
</evidence>
<dbReference type="GO" id="GO:0016787">
    <property type="term" value="F:hydrolase activity"/>
    <property type="evidence" value="ECO:0007669"/>
    <property type="project" value="UniProtKB-KW"/>
</dbReference>
<evidence type="ECO:0000256" key="5">
    <source>
        <dbReference type="ARBA" id="ARBA00022840"/>
    </source>
</evidence>
<evidence type="ECO:0000256" key="4">
    <source>
        <dbReference type="ARBA" id="ARBA00022806"/>
    </source>
</evidence>
<dbReference type="SMART" id="SM00487">
    <property type="entry name" value="DEXDc"/>
    <property type="match status" value="1"/>
</dbReference>
<keyword evidence="5" id="KW-0067">ATP-binding</keyword>
<proteinExistence type="predicted"/>
<comment type="caution">
    <text evidence="9">The sequence shown here is derived from an EMBL/GenBank/DDBJ whole genome shotgun (WGS) entry which is preliminary data.</text>
</comment>
<evidence type="ECO:0000259" key="8">
    <source>
        <dbReference type="PROSITE" id="PS51195"/>
    </source>
</evidence>
<feature type="short sequence motif" description="Q motif" evidence="6">
    <location>
        <begin position="33"/>
        <end position="61"/>
    </location>
</feature>
<organism evidence="9 10">
    <name type="scientific">Dimorphilus gyrociliatus</name>
    <dbReference type="NCBI Taxonomy" id="2664684"/>
    <lineage>
        <taxon>Eukaryota</taxon>
        <taxon>Metazoa</taxon>
        <taxon>Spiralia</taxon>
        <taxon>Lophotrochozoa</taxon>
        <taxon>Annelida</taxon>
        <taxon>Polychaeta</taxon>
        <taxon>Polychaeta incertae sedis</taxon>
        <taxon>Dinophilidae</taxon>
        <taxon>Dimorphilus</taxon>
    </lineage>
</organism>
<dbReference type="PROSITE" id="PS51195">
    <property type="entry name" value="Q_MOTIF"/>
    <property type="match status" value="1"/>
</dbReference>
<dbReference type="EMBL" id="CAJFCJ010000014">
    <property type="protein sequence ID" value="CAD5121318.1"/>
    <property type="molecule type" value="Genomic_DNA"/>
</dbReference>
<dbReference type="PANTHER" id="PTHR47959:SF1">
    <property type="entry name" value="ATP-DEPENDENT RNA HELICASE DBPA"/>
    <property type="match status" value="1"/>
</dbReference>
<dbReference type="PANTHER" id="PTHR47959">
    <property type="entry name" value="ATP-DEPENDENT RNA HELICASE RHLE-RELATED"/>
    <property type="match status" value="1"/>
</dbReference>
<protein>
    <recommendedName>
        <fullName evidence="1">RNA helicase</fullName>
        <ecNumber evidence="1">3.6.4.13</ecNumber>
    </recommendedName>
</protein>
<keyword evidence="3" id="KW-0378">Hydrolase</keyword>
<feature type="domain" description="Helicase ATP-binding" evidence="7">
    <location>
        <begin position="64"/>
        <end position="237"/>
    </location>
</feature>
<dbReference type="GO" id="GO:0003724">
    <property type="term" value="F:RNA helicase activity"/>
    <property type="evidence" value="ECO:0007669"/>
    <property type="project" value="UniProtKB-EC"/>
</dbReference>
<gene>
    <name evidence="9" type="ORF">DGYR_LOCUS9285</name>
</gene>
<evidence type="ECO:0000256" key="2">
    <source>
        <dbReference type="ARBA" id="ARBA00022741"/>
    </source>
</evidence>
<feature type="domain" description="DEAD-box RNA helicase Q" evidence="8">
    <location>
        <begin position="33"/>
        <end position="61"/>
    </location>
</feature>
<evidence type="ECO:0000313" key="9">
    <source>
        <dbReference type="EMBL" id="CAD5121318.1"/>
    </source>
</evidence>
<accession>A0A7I8VYK4</accession>
<dbReference type="Proteomes" id="UP000549394">
    <property type="component" value="Unassembled WGS sequence"/>
</dbReference>
<dbReference type="InterPro" id="IPR011545">
    <property type="entry name" value="DEAD/DEAH_box_helicase_dom"/>
</dbReference>
<sequence length="238" mass="27381">MAESNTEMGEICIDSQNDHQGNQKAKDNQTTKKDFTAFNLKPELLQAMDKLEIKYPSKIQMEFIPKAISGESFVCTSRAGTGKTIIYILSTLQHLNPKDNQISILVLCHTRELAFQVSREYERFCKFMDGIRVSYICGGKPLKNDEEKIMENKPHIVVGTPGRLWALVQRGILHLHSVEHFILDECHDLLLVIDFRAAIQKILRLIPKRQQIMSFTPVITEDLQSLCEKYIKYNNKLE</sequence>
<evidence type="ECO:0000256" key="6">
    <source>
        <dbReference type="PROSITE-ProRule" id="PRU00552"/>
    </source>
</evidence>
<dbReference type="SUPFAM" id="SSF52540">
    <property type="entry name" value="P-loop containing nucleoside triphosphate hydrolases"/>
    <property type="match status" value="1"/>
</dbReference>
<dbReference type="Gene3D" id="3.40.50.300">
    <property type="entry name" value="P-loop containing nucleotide triphosphate hydrolases"/>
    <property type="match status" value="1"/>
</dbReference>
<keyword evidence="10" id="KW-1185">Reference proteome</keyword>
<dbReference type="InterPro" id="IPR014014">
    <property type="entry name" value="RNA_helicase_DEAD_Q_motif"/>
</dbReference>
<dbReference type="GO" id="GO:0003676">
    <property type="term" value="F:nucleic acid binding"/>
    <property type="evidence" value="ECO:0007669"/>
    <property type="project" value="InterPro"/>
</dbReference>
<evidence type="ECO:0000256" key="1">
    <source>
        <dbReference type="ARBA" id="ARBA00012552"/>
    </source>
</evidence>
<dbReference type="Pfam" id="PF00270">
    <property type="entry name" value="DEAD"/>
    <property type="match status" value="1"/>
</dbReference>
<dbReference type="AlphaFoldDB" id="A0A7I8VYK4"/>
<keyword evidence="4" id="KW-0347">Helicase</keyword>
<name>A0A7I8VYK4_9ANNE</name>
<dbReference type="GO" id="GO:0005524">
    <property type="term" value="F:ATP binding"/>
    <property type="evidence" value="ECO:0007669"/>
    <property type="project" value="UniProtKB-KW"/>
</dbReference>
<dbReference type="EC" id="3.6.4.13" evidence="1"/>
<evidence type="ECO:0000313" key="10">
    <source>
        <dbReference type="Proteomes" id="UP000549394"/>
    </source>
</evidence>
<dbReference type="InterPro" id="IPR050079">
    <property type="entry name" value="DEAD_box_RNA_helicase"/>
</dbReference>
<dbReference type="InterPro" id="IPR027417">
    <property type="entry name" value="P-loop_NTPase"/>
</dbReference>
<dbReference type="GO" id="GO:0005829">
    <property type="term" value="C:cytosol"/>
    <property type="evidence" value="ECO:0007669"/>
    <property type="project" value="TreeGrafter"/>
</dbReference>
<keyword evidence="2" id="KW-0547">Nucleotide-binding</keyword>
<reference evidence="9 10" key="1">
    <citation type="submission" date="2020-08" db="EMBL/GenBank/DDBJ databases">
        <authorList>
            <person name="Hejnol A."/>
        </authorList>
    </citation>
    <scope>NUCLEOTIDE SEQUENCE [LARGE SCALE GENOMIC DNA]</scope>
</reference>
<evidence type="ECO:0000259" key="7">
    <source>
        <dbReference type="PROSITE" id="PS51192"/>
    </source>
</evidence>
<dbReference type="PROSITE" id="PS51192">
    <property type="entry name" value="HELICASE_ATP_BIND_1"/>
    <property type="match status" value="1"/>
</dbReference>